<proteinExistence type="predicted"/>
<name>A0A4Y2LHG5_ARAVE</name>
<dbReference type="AlphaFoldDB" id="A0A4Y2LHG5"/>
<keyword evidence="2" id="KW-1185">Reference proteome</keyword>
<accession>A0A4Y2LHG5</accession>
<sequence>MNLRRCIKGERRRTDKKGNLWLQGEDEPLKISFRSPATHRVKIRQRSGLVLISWRAGGEKGFAFLIISQQQVKWRQIDLNGPAPQTNRLQKNRIMPAPNRHGNRTILVPHMNVCGSSNEIPQLHANREILVSSDSRQ</sequence>
<dbReference type="Proteomes" id="UP000499080">
    <property type="component" value="Unassembled WGS sequence"/>
</dbReference>
<organism evidence="1 2">
    <name type="scientific">Araneus ventricosus</name>
    <name type="common">Orbweaver spider</name>
    <name type="synonym">Epeira ventricosa</name>
    <dbReference type="NCBI Taxonomy" id="182803"/>
    <lineage>
        <taxon>Eukaryota</taxon>
        <taxon>Metazoa</taxon>
        <taxon>Ecdysozoa</taxon>
        <taxon>Arthropoda</taxon>
        <taxon>Chelicerata</taxon>
        <taxon>Arachnida</taxon>
        <taxon>Araneae</taxon>
        <taxon>Araneomorphae</taxon>
        <taxon>Entelegynae</taxon>
        <taxon>Araneoidea</taxon>
        <taxon>Araneidae</taxon>
        <taxon>Araneus</taxon>
    </lineage>
</organism>
<evidence type="ECO:0000313" key="1">
    <source>
        <dbReference type="EMBL" id="GBN13859.1"/>
    </source>
</evidence>
<protein>
    <submittedName>
        <fullName evidence="1">Uncharacterized protein</fullName>
    </submittedName>
</protein>
<comment type="caution">
    <text evidence="1">The sequence shown here is derived from an EMBL/GenBank/DDBJ whole genome shotgun (WGS) entry which is preliminary data.</text>
</comment>
<dbReference type="EMBL" id="BGPR01005837">
    <property type="protein sequence ID" value="GBN13859.1"/>
    <property type="molecule type" value="Genomic_DNA"/>
</dbReference>
<reference evidence="1 2" key="1">
    <citation type="journal article" date="2019" name="Sci. Rep.">
        <title>Orb-weaving spider Araneus ventricosus genome elucidates the spidroin gene catalogue.</title>
        <authorList>
            <person name="Kono N."/>
            <person name="Nakamura H."/>
            <person name="Ohtoshi R."/>
            <person name="Moran D.A.P."/>
            <person name="Shinohara A."/>
            <person name="Yoshida Y."/>
            <person name="Fujiwara M."/>
            <person name="Mori M."/>
            <person name="Tomita M."/>
            <person name="Arakawa K."/>
        </authorList>
    </citation>
    <scope>NUCLEOTIDE SEQUENCE [LARGE SCALE GENOMIC DNA]</scope>
</reference>
<gene>
    <name evidence="1" type="ORF">AVEN_176771_1</name>
</gene>
<evidence type="ECO:0000313" key="2">
    <source>
        <dbReference type="Proteomes" id="UP000499080"/>
    </source>
</evidence>